<dbReference type="OrthoDB" id="18530at2759"/>
<dbReference type="Proteomes" id="UP000077154">
    <property type="component" value="Unassembled WGS sequence"/>
</dbReference>
<evidence type="ECO:0000256" key="2">
    <source>
        <dbReference type="SAM" id="SignalP"/>
    </source>
</evidence>
<organism evidence="3">
    <name type="scientific">Pseudogymnoascus destructans</name>
    <dbReference type="NCBI Taxonomy" id="655981"/>
    <lineage>
        <taxon>Eukaryota</taxon>
        <taxon>Fungi</taxon>
        <taxon>Dikarya</taxon>
        <taxon>Ascomycota</taxon>
        <taxon>Pezizomycotina</taxon>
        <taxon>Leotiomycetes</taxon>
        <taxon>Thelebolales</taxon>
        <taxon>Thelebolaceae</taxon>
        <taxon>Pseudogymnoascus</taxon>
    </lineage>
</organism>
<feature type="signal peptide" evidence="2">
    <location>
        <begin position="1"/>
        <end position="29"/>
    </location>
</feature>
<keyword evidence="2" id="KW-0732">Signal</keyword>
<protein>
    <recommendedName>
        <fullName evidence="4">Autophagy-related protein 27</fullName>
    </recommendedName>
</protein>
<evidence type="ECO:0000313" key="3">
    <source>
        <dbReference type="EMBL" id="OAF61685.1"/>
    </source>
</evidence>
<dbReference type="GeneID" id="36284951"/>
<feature type="chain" id="PRO_5008056537" description="Autophagy-related protein 27" evidence="2">
    <location>
        <begin position="30"/>
        <end position="320"/>
    </location>
</feature>
<sequence>MFAQRRWPCSSFLLAVVLALSSILGFAAAAIEDSDIRPQYHYGARIPITCLDRSIETGEHIQEGDKLKYVPFATCEETGLPLELQYGVEADINCTIASVSDPLFHLLEFYIHNDAPLSCRLPARPPAIVSIAGTQPPEQEYVPLVFALAGTLQRSHLHISTHLNILLHSVPKHHLHKHDSGVIDSGAAYSTSPLAASSKDPHLSFPYFTNSNHKLIIGDPLPLSFSVRWFPTPALPKTNGRFEWNGMGGHVYASTVFYILVAFGAGVLVCTVYFWGIVLPKRLQARVRGMGGATPLGGEYGINSGGLGNGWGMGGGKRTD</sequence>
<dbReference type="eggNOG" id="ENOG502S2ZP">
    <property type="taxonomic scope" value="Eukaryota"/>
</dbReference>
<reference evidence="3" key="1">
    <citation type="submission" date="2016-03" db="EMBL/GenBank/DDBJ databases">
        <title>Updated assembly of Pseudogymnoascus destructans, the fungus causing white-nose syndrome of bats.</title>
        <authorList>
            <person name="Palmer J.M."/>
            <person name="Drees K.P."/>
            <person name="Foster J.T."/>
            <person name="Lindner D.L."/>
        </authorList>
    </citation>
    <scope>NUCLEOTIDE SEQUENCE [LARGE SCALE GENOMIC DNA]</scope>
    <source>
        <strain evidence="3">20631-21</strain>
    </source>
</reference>
<dbReference type="PANTHER" id="PTHR40368:SF1">
    <property type="entry name" value="YALI0F14399P"/>
    <property type="match status" value="1"/>
</dbReference>
<gene>
    <name evidence="3" type="ORF">VC83_01864</name>
</gene>
<dbReference type="AlphaFoldDB" id="A0A177AHV4"/>
<dbReference type="RefSeq" id="XP_024326959.1">
    <property type="nucleotide sequence ID" value="XM_024465536.1"/>
</dbReference>
<keyword evidence="1" id="KW-0472">Membrane</keyword>
<feature type="transmembrane region" description="Helical" evidence="1">
    <location>
        <begin position="256"/>
        <end position="278"/>
    </location>
</feature>
<dbReference type="EMBL" id="KV441389">
    <property type="protein sequence ID" value="OAF61685.1"/>
    <property type="molecule type" value="Genomic_DNA"/>
</dbReference>
<dbReference type="PANTHER" id="PTHR40368">
    <property type="entry name" value="YALI0F14399P"/>
    <property type="match status" value="1"/>
</dbReference>
<accession>A0A177AHV4</accession>
<evidence type="ECO:0000256" key="1">
    <source>
        <dbReference type="SAM" id="Phobius"/>
    </source>
</evidence>
<evidence type="ECO:0008006" key="4">
    <source>
        <dbReference type="Google" id="ProtNLM"/>
    </source>
</evidence>
<dbReference type="VEuPathDB" id="FungiDB:GMDG_03803"/>
<proteinExistence type="predicted"/>
<name>A0A177AHV4_9PEZI</name>
<keyword evidence="1" id="KW-1133">Transmembrane helix</keyword>
<keyword evidence="1" id="KW-0812">Transmembrane</keyword>